<evidence type="ECO:0000256" key="1">
    <source>
        <dbReference type="SAM" id="MobiDB-lite"/>
    </source>
</evidence>
<name>W3X464_PESFW</name>
<dbReference type="InParanoid" id="W3X464"/>
<evidence type="ECO:0000313" key="3">
    <source>
        <dbReference type="EMBL" id="ETS79966.1"/>
    </source>
</evidence>
<feature type="domain" description="DUF3669" evidence="2">
    <location>
        <begin position="312"/>
        <end position="381"/>
    </location>
</feature>
<protein>
    <recommendedName>
        <fullName evidence="2">DUF3669 domain-containing protein</fullName>
    </recommendedName>
</protein>
<feature type="compositionally biased region" description="Pro residues" evidence="1">
    <location>
        <begin position="28"/>
        <end position="42"/>
    </location>
</feature>
<feature type="region of interest" description="Disordered" evidence="1">
    <location>
        <begin position="15"/>
        <end position="48"/>
    </location>
</feature>
<keyword evidence="4" id="KW-1185">Reference proteome</keyword>
<dbReference type="InterPro" id="IPR022137">
    <property type="entry name" value="Znf_prot_DUF3669"/>
</dbReference>
<dbReference type="Pfam" id="PF12417">
    <property type="entry name" value="DUF3669"/>
    <property type="match status" value="1"/>
</dbReference>
<dbReference type="GeneID" id="19272508"/>
<dbReference type="RefSeq" id="XP_007834267.1">
    <property type="nucleotide sequence ID" value="XM_007836076.1"/>
</dbReference>
<dbReference type="PANTHER" id="PTHR40780:SF2">
    <property type="entry name" value="DUF3669 DOMAIN-CONTAINING PROTEIN"/>
    <property type="match status" value="1"/>
</dbReference>
<accession>W3X464</accession>
<proteinExistence type="predicted"/>
<dbReference type="HOGENOM" id="CLU_039531_1_0_1"/>
<reference evidence="4" key="1">
    <citation type="journal article" date="2015" name="BMC Genomics">
        <title>Genomic and transcriptomic analysis of the endophytic fungus Pestalotiopsis fici reveals its lifestyle and high potential for synthesis of natural products.</title>
        <authorList>
            <person name="Wang X."/>
            <person name="Zhang X."/>
            <person name="Liu L."/>
            <person name="Xiang M."/>
            <person name="Wang W."/>
            <person name="Sun X."/>
            <person name="Che Y."/>
            <person name="Guo L."/>
            <person name="Liu G."/>
            <person name="Guo L."/>
            <person name="Wang C."/>
            <person name="Yin W.B."/>
            <person name="Stadler M."/>
            <person name="Zhang X."/>
            <person name="Liu X."/>
        </authorList>
    </citation>
    <scope>NUCLEOTIDE SEQUENCE [LARGE SCALE GENOMIC DNA]</scope>
    <source>
        <strain evidence="4">W106-1 / CGMCC3.15140</strain>
    </source>
</reference>
<dbReference type="PANTHER" id="PTHR40780">
    <property type="entry name" value="DUF3669 DOMAIN-CONTAINING PROTEIN"/>
    <property type="match status" value="1"/>
</dbReference>
<dbReference type="Proteomes" id="UP000030651">
    <property type="component" value="Unassembled WGS sequence"/>
</dbReference>
<organism evidence="3 4">
    <name type="scientific">Pestalotiopsis fici (strain W106-1 / CGMCC3.15140)</name>
    <dbReference type="NCBI Taxonomy" id="1229662"/>
    <lineage>
        <taxon>Eukaryota</taxon>
        <taxon>Fungi</taxon>
        <taxon>Dikarya</taxon>
        <taxon>Ascomycota</taxon>
        <taxon>Pezizomycotina</taxon>
        <taxon>Sordariomycetes</taxon>
        <taxon>Xylariomycetidae</taxon>
        <taxon>Amphisphaeriales</taxon>
        <taxon>Sporocadaceae</taxon>
        <taxon>Pestalotiopsis</taxon>
    </lineage>
</organism>
<dbReference type="KEGG" id="pfy:PFICI_07495"/>
<dbReference type="OrthoDB" id="2993351at2759"/>
<evidence type="ECO:0000259" key="2">
    <source>
        <dbReference type="Pfam" id="PF12417"/>
    </source>
</evidence>
<sequence>MSKAQQCLRVKLNTRVPAAADGAGKTPQVPPPCSSASAPPPTSTQCSPSHPQYFRVIGRGTCGTVYEHAGLPTEVAIKVGSDRAAIKRDFNHALRAYNASRAPRSPVSLFTGPLPDDEAATLDIPRPLVPRPRKMLDDHDLGRLGRRGLRLEAVDDELSDGGPEDFTGAEIPSAWEVERIGPIAATVRDALVDLYVQPALRETLRANDESRDCLVRVYLGAQAPSSSRQRQRRQWHLDSGLRNAPLYLDQMDEARLDPCMLAEEVGVGIATCQWAACLDGMDVEFVLGGPRLPRYRDRAECAAMPEQPEARMWMLDYDKTTLLPFVARGSQCPSAEELVERFAVSMHGNDPYFPRPSLDRALWDRFVEVYVLTARSILRNTKMPASRLEFLLDLPREVMARLAELYEEEEQWQRDADDLVGFEDGRDDLGEGWGSEDVSSISGEDEEECPSEREVKQKSRNGF</sequence>
<feature type="compositionally biased region" description="Basic and acidic residues" evidence="1">
    <location>
        <begin position="416"/>
        <end position="429"/>
    </location>
</feature>
<dbReference type="eggNOG" id="ENOG502SHT4">
    <property type="taxonomic scope" value="Eukaryota"/>
</dbReference>
<feature type="region of interest" description="Disordered" evidence="1">
    <location>
        <begin position="416"/>
        <end position="463"/>
    </location>
</feature>
<gene>
    <name evidence="3" type="ORF">PFICI_07495</name>
</gene>
<dbReference type="AlphaFoldDB" id="W3X464"/>
<evidence type="ECO:0000313" key="4">
    <source>
        <dbReference type="Proteomes" id="UP000030651"/>
    </source>
</evidence>
<dbReference type="EMBL" id="KI912113">
    <property type="protein sequence ID" value="ETS79966.1"/>
    <property type="molecule type" value="Genomic_DNA"/>
</dbReference>